<dbReference type="EMBL" id="JACBZY010000001">
    <property type="protein sequence ID" value="NYG99326.1"/>
    <property type="molecule type" value="Genomic_DNA"/>
</dbReference>
<feature type="transmembrane region" description="Helical" evidence="14">
    <location>
        <begin position="123"/>
        <end position="147"/>
    </location>
</feature>
<reference evidence="15 16" key="1">
    <citation type="submission" date="2020-07" db="EMBL/GenBank/DDBJ databases">
        <title>Sequencing the genomes of 1000 actinobacteria strains.</title>
        <authorList>
            <person name="Klenk H.-P."/>
        </authorList>
    </citation>
    <scope>NUCLEOTIDE SEQUENCE [LARGE SCALE GENOMIC DNA]</scope>
    <source>
        <strain evidence="15 16">DSM 23141</strain>
    </source>
</reference>
<evidence type="ECO:0000256" key="14">
    <source>
        <dbReference type="SAM" id="Phobius"/>
    </source>
</evidence>
<evidence type="ECO:0000256" key="8">
    <source>
        <dbReference type="ARBA" id="ARBA00022989"/>
    </source>
</evidence>
<name>A0A852Y8P1_9MICO</name>
<evidence type="ECO:0000256" key="4">
    <source>
        <dbReference type="ARBA" id="ARBA00022538"/>
    </source>
</evidence>
<comment type="similarity">
    <text evidence="2">Belongs to the TMEM175 family.</text>
</comment>
<evidence type="ECO:0000313" key="16">
    <source>
        <dbReference type="Proteomes" id="UP000553888"/>
    </source>
</evidence>
<feature type="region of interest" description="Disordered" evidence="13">
    <location>
        <begin position="219"/>
        <end position="258"/>
    </location>
</feature>
<keyword evidence="10 14" id="KW-0472">Membrane</keyword>
<proteinExistence type="inferred from homology"/>
<accession>A0A852Y8P1</accession>
<comment type="catalytic activity">
    <reaction evidence="12">
        <text>K(+)(in) = K(+)(out)</text>
        <dbReference type="Rhea" id="RHEA:29463"/>
        <dbReference type="ChEBI" id="CHEBI:29103"/>
    </reaction>
</comment>
<keyword evidence="8 14" id="KW-1133">Transmembrane helix</keyword>
<keyword evidence="3" id="KW-0813">Transport</keyword>
<evidence type="ECO:0000256" key="7">
    <source>
        <dbReference type="ARBA" id="ARBA00022958"/>
    </source>
</evidence>
<feature type="transmembrane region" description="Helical" evidence="14">
    <location>
        <begin position="21"/>
        <end position="42"/>
    </location>
</feature>
<gene>
    <name evidence="15" type="ORF">BJ979_001952</name>
</gene>
<protein>
    <submittedName>
        <fullName evidence="15">Putative membrane protein</fullName>
    </submittedName>
</protein>
<feature type="transmembrane region" description="Helical" evidence="14">
    <location>
        <begin position="193"/>
        <end position="210"/>
    </location>
</feature>
<dbReference type="GO" id="GO:0015252">
    <property type="term" value="F:proton channel activity"/>
    <property type="evidence" value="ECO:0007669"/>
    <property type="project" value="InterPro"/>
</dbReference>
<dbReference type="Proteomes" id="UP000553888">
    <property type="component" value="Unassembled WGS sequence"/>
</dbReference>
<evidence type="ECO:0000256" key="1">
    <source>
        <dbReference type="ARBA" id="ARBA00004141"/>
    </source>
</evidence>
<dbReference type="InterPro" id="IPR010617">
    <property type="entry name" value="TMEM175-like"/>
</dbReference>
<feature type="compositionally biased region" description="Low complexity" evidence="13">
    <location>
        <begin position="219"/>
        <end position="238"/>
    </location>
</feature>
<dbReference type="GO" id="GO:0016020">
    <property type="term" value="C:membrane"/>
    <property type="evidence" value="ECO:0007669"/>
    <property type="project" value="UniProtKB-SubCell"/>
</dbReference>
<evidence type="ECO:0000256" key="9">
    <source>
        <dbReference type="ARBA" id="ARBA00023065"/>
    </source>
</evidence>
<sequence length="258" mass="28052">MSDVRDRSARLFQMGDGTDRIQFFSDAVFAIAMTLLVLDIRLPADLGEHPDAARVTSALVELWPQFFGYLLSFVVIAINWVNHHRKFRVIERWDSGLLVANFTLLALVAFLPFPTSALSDYGAVTPVVVLYAATVAALNLAQAWIWVHARRRGLMSDSVDAGVYRYVIANLLAMPVIFGLSIAIAFVSASWAMYFWILTAPASAIVVGAARRRYSPLGASTSASARAAAPEPDSSGTPSPEPDSPEPDSPEPDSPDRN</sequence>
<evidence type="ECO:0000256" key="5">
    <source>
        <dbReference type="ARBA" id="ARBA00022692"/>
    </source>
</evidence>
<dbReference type="GO" id="GO:0005267">
    <property type="term" value="F:potassium channel activity"/>
    <property type="evidence" value="ECO:0007669"/>
    <property type="project" value="UniProtKB-KW"/>
</dbReference>
<keyword evidence="9" id="KW-0406">Ion transport</keyword>
<keyword evidence="5 14" id="KW-0812">Transmembrane</keyword>
<dbReference type="PANTHER" id="PTHR31462">
    <property type="entry name" value="ENDOSOMAL/LYSOSOMAL POTASSIUM CHANNEL TMEM175"/>
    <property type="match status" value="1"/>
</dbReference>
<evidence type="ECO:0000256" key="6">
    <source>
        <dbReference type="ARBA" id="ARBA00022826"/>
    </source>
</evidence>
<comment type="subcellular location">
    <subcellularLocation>
        <location evidence="1">Membrane</location>
        <topology evidence="1">Multi-pass membrane protein</topology>
    </subcellularLocation>
</comment>
<dbReference type="PANTHER" id="PTHR31462:SF5">
    <property type="entry name" value="ENDOSOMAL_LYSOSOMAL PROTON CHANNEL TMEM175"/>
    <property type="match status" value="1"/>
</dbReference>
<evidence type="ECO:0000256" key="12">
    <source>
        <dbReference type="ARBA" id="ARBA00034430"/>
    </source>
</evidence>
<evidence type="ECO:0000256" key="13">
    <source>
        <dbReference type="SAM" id="MobiDB-lite"/>
    </source>
</evidence>
<keyword evidence="7" id="KW-0630">Potassium</keyword>
<evidence type="ECO:0000313" key="15">
    <source>
        <dbReference type="EMBL" id="NYG99326.1"/>
    </source>
</evidence>
<keyword evidence="11" id="KW-0407">Ion channel</keyword>
<keyword evidence="4" id="KW-0633">Potassium transport</keyword>
<comment type="caution">
    <text evidence="15">The sequence shown here is derived from an EMBL/GenBank/DDBJ whole genome shotgun (WGS) entry which is preliminary data.</text>
</comment>
<feature type="compositionally biased region" description="Acidic residues" evidence="13">
    <location>
        <begin position="243"/>
        <end position="258"/>
    </location>
</feature>
<feature type="transmembrane region" description="Helical" evidence="14">
    <location>
        <begin position="62"/>
        <end position="81"/>
    </location>
</feature>
<dbReference type="AlphaFoldDB" id="A0A852Y8P1"/>
<evidence type="ECO:0000256" key="2">
    <source>
        <dbReference type="ARBA" id="ARBA00006920"/>
    </source>
</evidence>
<keyword evidence="16" id="KW-1185">Reference proteome</keyword>
<feature type="transmembrane region" description="Helical" evidence="14">
    <location>
        <begin position="93"/>
        <end position="111"/>
    </location>
</feature>
<keyword evidence="6" id="KW-0631">Potassium channel</keyword>
<dbReference type="RefSeq" id="WP_246286742.1">
    <property type="nucleotide sequence ID" value="NZ_JACBZY010000001.1"/>
</dbReference>
<feature type="transmembrane region" description="Helical" evidence="14">
    <location>
        <begin position="167"/>
        <end position="187"/>
    </location>
</feature>
<organism evidence="15 16">
    <name type="scientific">Schumannella luteola</name>
    <dbReference type="NCBI Taxonomy" id="472059"/>
    <lineage>
        <taxon>Bacteria</taxon>
        <taxon>Bacillati</taxon>
        <taxon>Actinomycetota</taxon>
        <taxon>Actinomycetes</taxon>
        <taxon>Micrococcales</taxon>
        <taxon>Microbacteriaceae</taxon>
        <taxon>Schumannella</taxon>
    </lineage>
</organism>
<evidence type="ECO:0000256" key="10">
    <source>
        <dbReference type="ARBA" id="ARBA00023136"/>
    </source>
</evidence>
<dbReference type="Pfam" id="PF06736">
    <property type="entry name" value="TMEM175"/>
    <property type="match status" value="1"/>
</dbReference>
<evidence type="ECO:0000256" key="11">
    <source>
        <dbReference type="ARBA" id="ARBA00023303"/>
    </source>
</evidence>
<evidence type="ECO:0000256" key="3">
    <source>
        <dbReference type="ARBA" id="ARBA00022448"/>
    </source>
</evidence>